<evidence type="ECO:0000313" key="3">
    <source>
        <dbReference type="Proteomes" id="UP001160142"/>
    </source>
</evidence>
<keyword evidence="1" id="KW-0472">Membrane</keyword>
<organism evidence="2 3">
    <name type="scientific">Antiquaquibacter oligotrophicus</name>
    <dbReference type="NCBI Taxonomy" id="2880260"/>
    <lineage>
        <taxon>Bacteria</taxon>
        <taxon>Bacillati</taxon>
        <taxon>Actinomycetota</taxon>
        <taxon>Actinomycetes</taxon>
        <taxon>Micrococcales</taxon>
        <taxon>Microbacteriaceae</taxon>
        <taxon>Antiquaquibacter</taxon>
    </lineage>
</organism>
<evidence type="ECO:0000256" key="1">
    <source>
        <dbReference type="SAM" id="Phobius"/>
    </source>
</evidence>
<keyword evidence="3" id="KW-1185">Reference proteome</keyword>
<proteinExistence type="predicted"/>
<reference evidence="2 3" key="1">
    <citation type="submission" date="2023-04" db="EMBL/GenBank/DDBJ databases">
        <title>Genome Encyclopedia of Bacteria and Archaea VI: Functional Genomics of Type Strains.</title>
        <authorList>
            <person name="Whitman W."/>
        </authorList>
    </citation>
    <scope>NUCLEOTIDE SEQUENCE [LARGE SCALE GENOMIC DNA]</scope>
    <source>
        <strain evidence="2 3">SG_E_30_P1</strain>
    </source>
</reference>
<keyword evidence="1" id="KW-0812">Transmembrane</keyword>
<comment type="caution">
    <text evidence="2">The sequence shown here is derived from an EMBL/GenBank/DDBJ whole genome shotgun (WGS) entry which is preliminary data.</text>
</comment>
<evidence type="ECO:0000313" key="2">
    <source>
        <dbReference type="EMBL" id="MDH6180724.1"/>
    </source>
</evidence>
<dbReference type="EMBL" id="JARXVQ010000001">
    <property type="protein sequence ID" value="MDH6180724.1"/>
    <property type="molecule type" value="Genomic_DNA"/>
</dbReference>
<feature type="transmembrane region" description="Helical" evidence="1">
    <location>
        <begin position="20"/>
        <end position="41"/>
    </location>
</feature>
<dbReference type="RefSeq" id="WP_322133064.1">
    <property type="nucleotide sequence ID" value="NZ_CP085036.1"/>
</dbReference>
<protein>
    <submittedName>
        <fullName evidence="2">Uncharacterized protein</fullName>
    </submittedName>
</protein>
<accession>A0ABT6KLJ7</accession>
<gene>
    <name evidence="2" type="ORF">M2152_000906</name>
</gene>
<name>A0ABT6KLJ7_9MICO</name>
<sequence>MTDDKNNDPGWWRRGLSSRAQVGLFVVAGAIIVGLLIFAVASGIRLF</sequence>
<keyword evidence="1" id="KW-1133">Transmembrane helix</keyword>
<dbReference type="Proteomes" id="UP001160142">
    <property type="component" value="Unassembled WGS sequence"/>
</dbReference>